<gene>
    <name evidence="1" type="ORF">PUN28_004454</name>
</gene>
<name>A0AAW2GDF0_9HYME</name>
<proteinExistence type="predicted"/>
<comment type="caution">
    <text evidence="1">The sequence shown here is derived from an EMBL/GenBank/DDBJ whole genome shotgun (WGS) entry which is preliminary data.</text>
</comment>
<sequence length="74" mass="8327">MTPEELVPPALHIQQHEGRLSSIATSHDDIPIDDPLIGYVENVEDVMSGLVERISVLPFLLRNKETFVKLAMIF</sequence>
<accession>A0AAW2GDF0</accession>
<reference evidence="1 2" key="1">
    <citation type="submission" date="2023-03" db="EMBL/GenBank/DDBJ databases">
        <title>High recombination rates correlate with genetic variation in Cardiocondyla obscurior ants.</title>
        <authorList>
            <person name="Errbii M."/>
        </authorList>
    </citation>
    <scope>NUCLEOTIDE SEQUENCE [LARGE SCALE GENOMIC DNA]</scope>
    <source>
        <strain evidence="1">Alpha-2009</strain>
        <tissue evidence="1">Whole body</tissue>
    </source>
</reference>
<dbReference type="AlphaFoldDB" id="A0AAW2GDF0"/>
<dbReference type="EMBL" id="JADYXP020000004">
    <property type="protein sequence ID" value="KAL0125327.1"/>
    <property type="molecule type" value="Genomic_DNA"/>
</dbReference>
<protein>
    <submittedName>
        <fullName evidence="1">Uncharacterized protein</fullName>
    </submittedName>
</protein>
<evidence type="ECO:0000313" key="1">
    <source>
        <dbReference type="EMBL" id="KAL0125327.1"/>
    </source>
</evidence>
<evidence type="ECO:0000313" key="2">
    <source>
        <dbReference type="Proteomes" id="UP001430953"/>
    </source>
</evidence>
<keyword evidence="2" id="KW-1185">Reference proteome</keyword>
<organism evidence="1 2">
    <name type="scientific">Cardiocondyla obscurior</name>
    <dbReference type="NCBI Taxonomy" id="286306"/>
    <lineage>
        <taxon>Eukaryota</taxon>
        <taxon>Metazoa</taxon>
        <taxon>Ecdysozoa</taxon>
        <taxon>Arthropoda</taxon>
        <taxon>Hexapoda</taxon>
        <taxon>Insecta</taxon>
        <taxon>Pterygota</taxon>
        <taxon>Neoptera</taxon>
        <taxon>Endopterygota</taxon>
        <taxon>Hymenoptera</taxon>
        <taxon>Apocrita</taxon>
        <taxon>Aculeata</taxon>
        <taxon>Formicoidea</taxon>
        <taxon>Formicidae</taxon>
        <taxon>Myrmicinae</taxon>
        <taxon>Cardiocondyla</taxon>
    </lineage>
</organism>
<dbReference type="Proteomes" id="UP001430953">
    <property type="component" value="Unassembled WGS sequence"/>
</dbReference>